<sequence>MKCFIFYKRKRFELRQTERTTLPFFDAGWNILHYFTVFKAVLAGETEALHTLKVNYLFVYWEMVLWPCHRVATFCHCGSYTIYRGRSAFPSGEFR</sequence>
<organism evidence="1 2">
    <name type="scientific">Pseudomonas marginalis</name>
    <name type="common">Pseudomonas panacis</name>
    <dbReference type="NCBI Taxonomy" id="298"/>
    <lineage>
        <taxon>Bacteria</taxon>
        <taxon>Pseudomonadati</taxon>
        <taxon>Pseudomonadota</taxon>
        <taxon>Gammaproteobacteria</taxon>
        <taxon>Pseudomonadales</taxon>
        <taxon>Pseudomonadaceae</taxon>
        <taxon>Pseudomonas</taxon>
    </lineage>
</organism>
<evidence type="ECO:0000313" key="2">
    <source>
        <dbReference type="Proteomes" id="UP000077563"/>
    </source>
</evidence>
<protein>
    <submittedName>
        <fullName evidence="1">Uncharacterized protein</fullName>
    </submittedName>
</protein>
<reference evidence="1 2" key="1">
    <citation type="submission" date="2015-09" db="EMBL/GenBank/DDBJ databases">
        <title>Genome sequence of Pseudomonas marginalis ICMP 3553.</title>
        <authorList>
            <person name="Visnovsky S."/>
            <person name="Lu A."/>
            <person name="Panda P."/>
            <person name="Pitman A."/>
        </authorList>
    </citation>
    <scope>NUCLEOTIDE SEQUENCE [LARGE SCALE GENOMIC DNA]</scope>
    <source>
        <strain evidence="1 2">ICMP 3553</strain>
    </source>
</reference>
<accession>A0A9X5KW62</accession>
<gene>
    <name evidence="1" type="ORF">AO064_01655</name>
</gene>
<proteinExistence type="predicted"/>
<evidence type="ECO:0000313" key="1">
    <source>
        <dbReference type="EMBL" id="OAJ49026.1"/>
    </source>
</evidence>
<name>A0A9X5KW62_PSEMA</name>
<dbReference type="Proteomes" id="UP000077563">
    <property type="component" value="Unassembled WGS sequence"/>
</dbReference>
<dbReference type="EMBL" id="LKEG01000035">
    <property type="protein sequence ID" value="OAJ49026.1"/>
    <property type="molecule type" value="Genomic_DNA"/>
</dbReference>
<dbReference type="AlphaFoldDB" id="A0A9X5KW62"/>
<comment type="caution">
    <text evidence="1">The sequence shown here is derived from an EMBL/GenBank/DDBJ whole genome shotgun (WGS) entry which is preliminary data.</text>
</comment>